<dbReference type="AlphaFoldDB" id="A0A9K3LHY5"/>
<dbReference type="Pfam" id="PF01549">
    <property type="entry name" value="ShK"/>
    <property type="match status" value="1"/>
</dbReference>
<keyword evidence="2" id="KW-0175">Coiled coil</keyword>
<feature type="domain" description="ShKT" evidence="4">
    <location>
        <begin position="29"/>
        <end position="65"/>
    </location>
</feature>
<name>A0A9K3LHY5_9STRA</name>
<dbReference type="PANTHER" id="PTHR45188:SF2">
    <property type="entry name" value="DNAJ HOMOLOG SUBFAMILY C MEMBER 7"/>
    <property type="match status" value="1"/>
</dbReference>
<proteinExistence type="predicted"/>
<evidence type="ECO:0000313" key="6">
    <source>
        <dbReference type="Proteomes" id="UP000693970"/>
    </source>
</evidence>
<dbReference type="PROSITE" id="PS51670">
    <property type="entry name" value="SHKT"/>
    <property type="match status" value="1"/>
</dbReference>
<dbReference type="CDD" id="cd06257">
    <property type="entry name" value="DnaJ"/>
    <property type="match status" value="1"/>
</dbReference>
<dbReference type="SMART" id="SM00254">
    <property type="entry name" value="ShKT"/>
    <property type="match status" value="1"/>
</dbReference>
<reference evidence="5" key="1">
    <citation type="journal article" date="2021" name="Sci. Rep.">
        <title>Diploid genomic architecture of Nitzschia inconspicua, an elite biomass production diatom.</title>
        <authorList>
            <person name="Oliver A."/>
            <person name="Podell S."/>
            <person name="Pinowska A."/>
            <person name="Traller J.C."/>
            <person name="Smith S.R."/>
            <person name="McClure R."/>
            <person name="Beliaev A."/>
            <person name="Bohutskyi P."/>
            <person name="Hill E.A."/>
            <person name="Rabines A."/>
            <person name="Zheng H."/>
            <person name="Allen L.Z."/>
            <person name="Kuo A."/>
            <person name="Grigoriev I.V."/>
            <person name="Allen A.E."/>
            <person name="Hazlebeck D."/>
            <person name="Allen E.E."/>
        </authorList>
    </citation>
    <scope>NUCLEOTIDE SEQUENCE</scope>
    <source>
        <strain evidence="5">Hildebrandi</strain>
    </source>
</reference>
<protein>
    <submittedName>
        <fullName evidence="5">Chaperone protein DnaJ</fullName>
    </submittedName>
</protein>
<comment type="caution">
    <text evidence="5">The sequence shown here is derived from an EMBL/GenBank/DDBJ whole genome shotgun (WGS) entry which is preliminary data.</text>
</comment>
<dbReference type="InterPro" id="IPR001623">
    <property type="entry name" value="DnaJ_domain"/>
</dbReference>
<dbReference type="Proteomes" id="UP000693970">
    <property type="component" value="Unassembled WGS sequence"/>
</dbReference>
<dbReference type="PROSITE" id="PS50076">
    <property type="entry name" value="DNAJ_2"/>
    <property type="match status" value="1"/>
</dbReference>
<keyword evidence="1" id="KW-0677">Repeat</keyword>
<dbReference type="InterPro" id="IPR003582">
    <property type="entry name" value="ShKT_dom"/>
</dbReference>
<evidence type="ECO:0000259" key="3">
    <source>
        <dbReference type="PROSITE" id="PS50076"/>
    </source>
</evidence>
<gene>
    <name evidence="5" type="ORF">IV203_026109</name>
</gene>
<accession>A0A9K3LHY5</accession>
<dbReference type="OrthoDB" id="10250354at2759"/>
<dbReference type="SMART" id="SM00028">
    <property type="entry name" value="TPR"/>
    <property type="match status" value="5"/>
</dbReference>
<organism evidence="5 6">
    <name type="scientific">Nitzschia inconspicua</name>
    <dbReference type="NCBI Taxonomy" id="303405"/>
    <lineage>
        <taxon>Eukaryota</taxon>
        <taxon>Sar</taxon>
        <taxon>Stramenopiles</taxon>
        <taxon>Ochrophyta</taxon>
        <taxon>Bacillariophyta</taxon>
        <taxon>Bacillariophyceae</taxon>
        <taxon>Bacillariophycidae</taxon>
        <taxon>Bacillariales</taxon>
        <taxon>Bacillariaceae</taxon>
        <taxon>Nitzschia</taxon>
    </lineage>
</organism>
<dbReference type="InterPro" id="IPR019734">
    <property type="entry name" value="TPR_rpt"/>
</dbReference>
<sequence length="617" mass="69387">MASIGLSSSQADNASSELSDLVVSLEIEIENQDVHENCSQWAQSGECENNPDFMVENCAISCSSPPMTGRAFISHGEDFAVGAIRFAEEYGILDVSFILQTAEKLRDATGNYTPPEELSLCTSPGKPTKPCTAGKLWKRAESLRKADIHDEAAADLLRALLKNGIEIDFVEKAQRSLGWALTSIQRQRQRERKMAEEKAKIEKRRKEEELAMEEAAERKKEYENDFLKFFMSVGVAESNGTKFQKHAAVDSDGTVEQEIDGNDRTQKVKAAFVESSDMGQSCKHALQVMKKLPPADKSVEMLLIEARCYELQSQYKSAMSAAGKLINKASLYGSLSNDSPVILAMQTGANSAMQLGLEDSALSFYQAVLKFDPEQDRARTQYRGLKKVIKLMDKAEQEIQKGYNKAASEIVDDCISKMRGLDVDSPLFRSKIQLKQCAILSAMGRHEEALNNCDRAVELRVSNDDVSFSSRKEAHLVRAEALLLDDDYDEAVQDFRAAYDLVSEDDDMEKRSLHQKLQSAIRQQELWNGGKIDFRFNEKTGYPNGMPPQRDHAKILQLPIDLEERTQDIKCAWLKKQFKILVKTFHPDKYKGNKKRAARKFKEVKEAKEILSKAWGC</sequence>
<dbReference type="EMBL" id="JAGRRH010000010">
    <property type="protein sequence ID" value="KAG7362749.1"/>
    <property type="molecule type" value="Genomic_DNA"/>
</dbReference>
<reference evidence="5" key="2">
    <citation type="submission" date="2021-04" db="EMBL/GenBank/DDBJ databases">
        <authorList>
            <person name="Podell S."/>
        </authorList>
    </citation>
    <scope>NUCLEOTIDE SEQUENCE</scope>
    <source>
        <strain evidence="5">Hildebrandi</strain>
    </source>
</reference>
<keyword evidence="6" id="KW-1185">Reference proteome</keyword>
<feature type="domain" description="J" evidence="3">
    <location>
        <begin position="551"/>
        <end position="616"/>
    </location>
</feature>
<dbReference type="SMART" id="SM00271">
    <property type="entry name" value="DnaJ"/>
    <property type="match status" value="1"/>
</dbReference>
<dbReference type="PANTHER" id="PTHR45188">
    <property type="entry name" value="DNAJ PROTEIN P58IPK HOMOLOG"/>
    <property type="match status" value="1"/>
</dbReference>
<evidence type="ECO:0000256" key="1">
    <source>
        <dbReference type="ARBA" id="ARBA00022737"/>
    </source>
</evidence>
<evidence type="ECO:0000259" key="4">
    <source>
        <dbReference type="PROSITE" id="PS51670"/>
    </source>
</evidence>
<feature type="coiled-coil region" evidence="2">
    <location>
        <begin position="184"/>
        <end position="225"/>
    </location>
</feature>
<evidence type="ECO:0000256" key="2">
    <source>
        <dbReference type="SAM" id="Coils"/>
    </source>
</evidence>
<evidence type="ECO:0000313" key="5">
    <source>
        <dbReference type="EMBL" id="KAG7362749.1"/>
    </source>
</evidence>
<dbReference type="Pfam" id="PF00226">
    <property type="entry name" value="DnaJ"/>
    <property type="match status" value="1"/>
</dbReference>